<dbReference type="Pfam" id="PF07686">
    <property type="entry name" value="V-set"/>
    <property type="match status" value="1"/>
</dbReference>
<evidence type="ECO:0000259" key="16">
    <source>
        <dbReference type="PROSITE" id="PS50835"/>
    </source>
</evidence>
<gene>
    <name evidence="18" type="primary">LOC108703828</name>
</gene>
<dbReference type="InterPro" id="IPR007110">
    <property type="entry name" value="Ig-like_dom"/>
</dbReference>
<evidence type="ECO:0000256" key="15">
    <source>
        <dbReference type="SAM" id="SignalP"/>
    </source>
</evidence>
<keyword evidence="9" id="KW-0472">Membrane</keyword>
<sequence length="197" mass="22265">MTVLLFLIVPLIPNMVTGSLVLDVWQACEVSVLRGSNVRLNCTFSEDLLQQKPTLSWVKVKQEGGELRIYPPVNHRHQVKVTVDTSGFQSKLDAGILLEDLRVRDSGVYFCCVKVQLGGLEKEYRGTGTRLTVTVTLYDQLVACCPMGVLVVTLVVLHVLVHHQWTLYKGTRRGAAKEKMWNVRLRLPKMTLDFMQL</sequence>
<feature type="chain" id="PRO_5035250454" description="Natural cytotoxicity triggering receptor 3" evidence="15">
    <location>
        <begin position="19"/>
        <end position="197"/>
    </location>
</feature>
<evidence type="ECO:0000313" key="18">
    <source>
        <dbReference type="RefSeq" id="XP_018095623.1"/>
    </source>
</evidence>
<evidence type="ECO:0000256" key="13">
    <source>
        <dbReference type="ARBA" id="ARBA00023319"/>
    </source>
</evidence>
<evidence type="ECO:0000256" key="1">
    <source>
        <dbReference type="ARBA" id="ARBA00004251"/>
    </source>
</evidence>
<keyword evidence="17" id="KW-1185">Reference proteome</keyword>
<dbReference type="Gene3D" id="2.60.40.10">
    <property type="entry name" value="Immunoglobulins"/>
    <property type="match status" value="1"/>
</dbReference>
<dbReference type="InterPro" id="IPR036179">
    <property type="entry name" value="Ig-like_dom_sf"/>
</dbReference>
<evidence type="ECO:0000256" key="11">
    <source>
        <dbReference type="ARBA" id="ARBA00023170"/>
    </source>
</evidence>
<dbReference type="AlphaFoldDB" id="A0A8J0U620"/>
<dbReference type="PROSITE" id="PS50835">
    <property type="entry name" value="IG_LIKE"/>
    <property type="match status" value="1"/>
</dbReference>
<evidence type="ECO:0000256" key="4">
    <source>
        <dbReference type="ARBA" id="ARBA00022475"/>
    </source>
</evidence>
<name>A0A8J0U620_XENLA</name>
<dbReference type="InterPro" id="IPR043226">
    <property type="entry name" value="NCR3"/>
</dbReference>
<dbReference type="KEGG" id="xla:108703828"/>
<evidence type="ECO:0000313" key="17">
    <source>
        <dbReference type="Proteomes" id="UP000186698"/>
    </source>
</evidence>
<evidence type="ECO:0000256" key="6">
    <source>
        <dbReference type="ARBA" id="ARBA00022729"/>
    </source>
</evidence>
<dbReference type="InterPro" id="IPR003599">
    <property type="entry name" value="Ig_sub"/>
</dbReference>
<evidence type="ECO:0000256" key="2">
    <source>
        <dbReference type="ARBA" id="ARBA00006531"/>
    </source>
</evidence>
<evidence type="ECO:0000256" key="14">
    <source>
        <dbReference type="ARBA" id="ARBA00032296"/>
    </source>
</evidence>
<dbReference type="GO" id="GO:0030101">
    <property type="term" value="P:natural killer cell activation"/>
    <property type="evidence" value="ECO:0007669"/>
    <property type="project" value="TreeGrafter"/>
</dbReference>
<dbReference type="PANTHER" id="PTHR47904">
    <property type="entry name" value="NATURAL CYTOTOXICITY TRIGGERING RECEPTOR 3"/>
    <property type="match status" value="1"/>
</dbReference>
<keyword evidence="10" id="KW-1015">Disulfide bond</keyword>
<evidence type="ECO:0000256" key="12">
    <source>
        <dbReference type="ARBA" id="ARBA00023180"/>
    </source>
</evidence>
<dbReference type="SMART" id="SM00409">
    <property type="entry name" value="IG"/>
    <property type="match status" value="1"/>
</dbReference>
<evidence type="ECO:0000256" key="8">
    <source>
        <dbReference type="ARBA" id="ARBA00022989"/>
    </source>
</evidence>
<feature type="signal peptide" evidence="15">
    <location>
        <begin position="1"/>
        <end position="18"/>
    </location>
</feature>
<keyword evidence="6 15" id="KW-0732">Signal</keyword>
<dbReference type="SUPFAM" id="SSF48726">
    <property type="entry name" value="Immunoglobulin"/>
    <property type="match status" value="1"/>
</dbReference>
<dbReference type="OrthoDB" id="8908372at2759"/>
<keyword evidence="13" id="KW-0393">Immunoglobulin domain</keyword>
<keyword evidence="4" id="KW-1003">Cell membrane</keyword>
<comment type="subcellular location">
    <subcellularLocation>
        <location evidence="1">Cell membrane</location>
        <topology evidence="1">Single-pass type I membrane protein</topology>
    </subcellularLocation>
</comment>
<evidence type="ECO:0000256" key="9">
    <source>
        <dbReference type="ARBA" id="ARBA00023136"/>
    </source>
</evidence>
<evidence type="ECO:0000256" key="5">
    <source>
        <dbReference type="ARBA" id="ARBA00022692"/>
    </source>
</evidence>
<evidence type="ECO:0000256" key="10">
    <source>
        <dbReference type="ARBA" id="ARBA00023157"/>
    </source>
</evidence>
<keyword evidence="11" id="KW-0675">Receptor</keyword>
<comment type="similarity">
    <text evidence="2">Belongs to the natural cytotoxicity receptor (NCR) family.</text>
</comment>
<evidence type="ECO:0000256" key="3">
    <source>
        <dbReference type="ARBA" id="ARBA00019135"/>
    </source>
</evidence>
<dbReference type="InterPro" id="IPR013106">
    <property type="entry name" value="Ig_V-set"/>
</dbReference>
<dbReference type="Proteomes" id="UP000186698">
    <property type="component" value="Chromosome 9_10L"/>
</dbReference>
<dbReference type="RefSeq" id="XP_018095623.1">
    <property type="nucleotide sequence ID" value="XM_018240134.2"/>
</dbReference>
<dbReference type="SMART" id="SM00406">
    <property type="entry name" value="IGv"/>
    <property type="match status" value="1"/>
</dbReference>
<dbReference type="PANTHER" id="PTHR47904:SF1">
    <property type="entry name" value="NATURAL CYTOTOXICITY TRIGGERING RECEPTOR 3"/>
    <property type="match status" value="1"/>
</dbReference>
<dbReference type="GO" id="GO:0045954">
    <property type="term" value="P:positive regulation of natural killer cell mediated cytotoxicity"/>
    <property type="evidence" value="ECO:0007669"/>
    <property type="project" value="InterPro"/>
</dbReference>
<dbReference type="GO" id="GO:0005886">
    <property type="term" value="C:plasma membrane"/>
    <property type="evidence" value="ECO:0007669"/>
    <property type="project" value="UniProtKB-SubCell"/>
</dbReference>
<keyword evidence="5" id="KW-0812">Transmembrane</keyword>
<keyword evidence="8" id="KW-1133">Transmembrane helix</keyword>
<dbReference type="InterPro" id="IPR013783">
    <property type="entry name" value="Ig-like_fold"/>
</dbReference>
<dbReference type="GO" id="GO:0002429">
    <property type="term" value="P:immune response-activating cell surface receptor signaling pathway"/>
    <property type="evidence" value="ECO:0007669"/>
    <property type="project" value="InterPro"/>
</dbReference>
<dbReference type="CDD" id="cd00099">
    <property type="entry name" value="IgV"/>
    <property type="match status" value="1"/>
</dbReference>
<feature type="domain" description="Ig-like" evidence="16">
    <location>
        <begin position="13"/>
        <end position="136"/>
    </location>
</feature>
<keyword evidence="7" id="KW-0391">Immunity</keyword>
<proteinExistence type="inferred from homology"/>
<dbReference type="GeneID" id="108703828"/>
<protein>
    <recommendedName>
        <fullName evidence="3">Natural cytotoxicity triggering receptor 3</fullName>
    </recommendedName>
    <alternativeName>
        <fullName evidence="14">Natural killer cell p30-related protein</fullName>
    </alternativeName>
</protein>
<organism evidence="17 18">
    <name type="scientific">Xenopus laevis</name>
    <name type="common">African clawed frog</name>
    <dbReference type="NCBI Taxonomy" id="8355"/>
    <lineage>
        <taxon>Eukaryota</taxon>
        <taxon>Metazoa</taxon>
        <taxon>Chordata</taxon>
        <taxon>Craniata</taxon>
        <taxon>Vertebrata</taxon>
        <taxon>Euteleostomi</taxon>
        <taxon>Amphibia</taxon>
        <taxon>Batrachia</taxon>
        <taxon>Anura</taxon>
        <taxon>Pipoidea</taxon>
        <taxon>Pipidae</taxon>
        <taxon>Xenopodinae</taxon>
        <taxon>Xenopus</taxon>
        <taxon>Xenopus</taxon>
    </lineage>
</organism>
<reference evidence="18" key="1">
    <citation type="submission" date="2025-08" db="UniProtKB">
        <authorList>
            <consortium name="RefSeq"/>
        </authorList>
    </citation>
    <scope>IDENTIFICATION</scope>
    <source>
        <strain evidence="18">J_2021</strain>
        <tissue evidence="18">Erythrocytes</tissue>
    </source>
</reference>
<accession>A0A8J0U620</accession>
<keyword evidence="12" id="KW-0325">Glycoprotein</keyword>
<evidence type="ECO:0000256" key="7">
    <source>
        <dbReference type="ARBA" id="ARBA00022859"/>
    </source>
</evidence>